<dbReference type="Proteomes" id="UP000442695">
    <property type="component" value="Unassembled WGS sequence"/>
</dbReference>
<keyword evidence="1" id="KW-1133">Transmembrane helix</keyword>
<feature type="transmembrane region" description="Helical" evidence="1">
    <location>
        <begin position="80"/>
        <end position="100"/>
    </location>
</feature>
<feature type="transmembrane region" description="Helical" evidence="1">
    <location>
        <begin position="20"/>
        <end position="42"/>
    </location>
</feature>
<dbReference type="EMBL" id="WOWR01000015">
    <property type="protein sequence ID" value="KAF0254306.1"/>
    <property type="molecule type" value="Genomic_DNA"/>
</dbReference>
<gene>
    <name evidence="2" type="ORF">GN299_13700</name>
</gene>
<evidence type="ECO:0000313" key="3">
    <source>
        <dbReference type="Proteomes" id="UP000442695"/>
    </source>
</evidence>
<proteinExistence type="predicted"/>
<evidence type="ECO:0008006" key="4">
    <source>
        <dbReference type="Google" id="ProtNLM"/>
    </source>
</evidence>
<organism evidence="2 3">
    <name type="scientific">Pseudomonas putida</name>
    <name type="common">Arthrobacter siderocapsulatus</name>
    <dbReference type="NCBI Taxonomy" id="303"/>
    <lineage>
        <taxon>Bacteria</taxon>
        <taxon>Pseudomonadati</taxon>
        <taxon>Pseudomonadota</taxon>
        <taxon>Gammaproteobacteria</taxon>
        <taxon>Pseudomonadales</taxon>
        <taxon>Pseudomonadaceae</taxon>
        <taxon>Pseudomonas</taxon>
    </lineage>
</organism>
<evidence type="ECO:0000313" key="2">
    <source>
        <dbReference type="EMBL" id="KAF0254306.1"/>
    </source>
</evidence>
<dbReference type="AlphaFoldDB" id="A0A7V8EGA8"/>
<keyword evidence="1" id="KW-0812">Transmembrane</keyword>
<accession>A0A7V8EGA8</accession>
<feature type="transmembrane region" description="Helical" evidence="1">
    <location>
        <begin position="48"/>
        <end position="68"/>
    </location>
</feature>
<reference evidence="2 3" key="1">
    <citation type="submission" date="2019-12" db="EMBL/GenBank/DDBJ databases">
        <authorList>
            <person name="Woiski C."/>
        </authorList>
    </citation>
    <scope>NUCLEOTIDE SEQUENCE [LARGE SCALE GENOMIC DNA]</scope>
    <source>
        <strain evidence="2 3">BOE100</strain>
    </source>
</reference>
<name>A0A7V8EGA8_PSEPU</name>
<dbReference type="RefSeq" id="WP_156859038.1">
    <property type="nucleotide sequence ID" value="NZ_WOWR01000015.1"/>
</dbReference>
<evidence type="ECO:0000256" key="1">
    <source>
        <dbReference type="SAM" id="Phobius"/>
    </source>
</evidence>
<sequence length="152" mass="16361">MSNDQPTSNTAAIRQPRCRVIVAVLGFAAIFGLSIVALTSMLPSPAGPYLKMLFFIVMAILATGANVYYQHCSEGWRDVVGWIVLAVMPSTLFLGAQFTVNAEVVPIKNINGMDLLVTLALIFVVASISSLLVRKTILGSFKIIGANPPKFF</sequence>
<comment type="caution">
    <text evidence="2">The sequence shown here is derived from an EMBL/GenBank/DDBJ whole genome shotgun (WGS) entry which is preliminary data.</text>
</comment>
<keyword evidence="1" id="KW-0472">Membrane</keyword>
<feature type="transmembrane region" description="Helical" evidence="1">
    <location>
        <begin position="112"/>
        <end position="133"/>
    </location>
</feature>
<protein>
    <recommendedName>
        <fullName evidence="4">Transmembrane protein</fullName>
    </recommendedName>
</protein>